<accession>A0A1H3MQX6</accession>
<name>A0A1H3MQX6_9RHOB</name>
<dbReference type="Proteomes" id="UP000199286">
    <property type="component" value="Unassembled WGS sequence"/>
</dbReference>
<proteinExistence type="predicted"/>
<gene>
    <name evidence="1" type="ORF">SAMN05444340_11828</name>
</gene>
<evidence type="ECO:0000313" key="1">
    <source>
        <dbReference type="EMBL" id="SDY79051.1"/>
    </source>
</evidence>
<reference evidence="1 2" key="1">
    <citation type="submission" date="2016-10" db="EMBL/GenBank/DDBJ databases">
        <authorList>
            <person name="de Groot N.N."/>
        </authorList>
    </citation>
    <scope>NUCLEOTIDE SEQUENCE [LARGE SCALE GENOMIC DNA]</scope>
    <source>
        <strain evidence="1 2">DSM 26880</strain>
    </source>
</reference>
<keyword evidence="2" id="KW-1185">Reference proteome</keyword>
<evidence type="ECO:0000313" key="2">
    <source>
        <dbReference type="Proteomes" id="UP000199286"/>
    </source>
</evidence>
<dbReference type="STRING" id="321339.SAMN05444340_11828"/>
<protein>
    <submittedName>
        <fullName evidence="1">Uncharacterized protein</fullName>
    </submittedName>
</protein>
<dbReference type="AlphaFoldDB" id="A0A1H3MQX6"/>
<dbReference type="EMBL" id="FNPF01000018">
    <property type="protein sequence ID" value="SDY79051.1"/>
    <property type="molecule type" value="Genomic_DNA"/>
</dbReference>
<organism evidence="1 2">
    <name type="scientific">Citreimonas salinaria</name>
    <dbReference type="NCBI Taxonomy" id="321339"/>
    <lineage>
        <taxon>Bacteria</taxon>
        <taxon>Pseudomonadati</taxon>
        <taxon>Pseudomonadota</taxon>
        <taxon>Alphaproteobacteria</taxon>
        <taxon>Rhodobacterales</taxon>
        <taxon>Roseobacteraceae</taxon>
        <taxon>Citreimonas</taxon>
    </lineage>
</organism>
<sequence length="163" mass="17179">MKDMAETESSPGSMVVGRLTDLAPWEAGLILSLRAWMEGPAGQAEVWNGFARSFGGAEGRVEMHRFETLLVTLCENARRPLVRHGGGCACIGVDEALFCTLVREAAGGDLAEAAAIAGLLVKAGQAGPVADLAAQVGRAMQRMTWHDPADPDILPESSGRVLH</sequence>